<evidence type="ECO:0000313" key="1">
    <source>
        <dbReference type="EMBL" id="CAG6786548.1"/>
    </source>
</evidence>
<proteinExistence type="predicted"/>
<dbReference type="EMBL" id="HBUF01648692">
    <property type="protein sequence ID" value="CAG6786546.1"/>
    <property type="molecule type" value="Transcribed_RNA"/>
</dbReference>
<dbReference type="EMBL" id="HBUF01648693">
    <property type="protein sequence ID" value="CAG6786547.1"/>
    <property type="molecule type" value="Transcribed_RNA"/>
</dbReference>
<name>A0A8D9BJR0_9HEMI</name>
<reference evidence="1" key="1">
    <citation type="submission" date="2021-05" db="EMBL/GenBank/DDBJ databases">
        <authorList>
            <person name="Alioto T."/>
            <person name="Alioto T."/>
            <person name="Gomez Garrido J."/>
        </authorList>
    </citation>
    <scope>NUCLEOTIDE SEQUENCE</scope>
</reference>
<dbReference type="AlphaFoldDB" id="A0A8D9BJR0"/>
<protein>
    <submittedName>
        <fullName evidence="1">Uncharacterized protein</fullName>
    </submittedName>
</protein>
<dbReference type="EMBL" id="HBUF01648694">
    <property type="protein sequence ID" value="CAG6786548.1"/>
    <property type="molecule type" value="Transcribed_RNA"/>
</dbReference>
<sequence length="100" mass="11937">MNYLKKKEKKFKEIKFLFSSGKKRYLGHSSFSTRGVWGLFSSFVLGRRVHFYCVFTMYSMKNPRNIFHQHKFLFASVIPAMKCKRKKTFSVFVDFKTVSL</sequence>
<organism evidence="1">
    <name type="scientific">Cacopsylla melanoneura</name>
    <dbReference type="NCBI Taxonomy" id="428564"/>
    <lineage>
        <taxon>Eukaryota</taxon>
        <taxon>Metazoa</taxon>
        <taxon>Ecdysozoa</taxon>
        <taxon>Arthropoda</taxon>
        <taxon>Hexapoda</taxon>
        <taxon>Insecta</taxon>
        <taxon>Pterygota</taxon>
        <taxon>Neoptera</taxon>
        <taxon>Paraneoptera</taxon>
        <taxon>Hemiptera</taxon>
        <taxon>Sternorrhyncha</taxon>
        <taxon>Psylloidea</taxon>
        <taxon>Psyllidae</taxon>
        <taxon>Psyllinae</taxon>
        <taxon>Cacopsylla</taxon>
    </lineage>
</organism>
<accession>A0A8D9BJR0</accession>